<dbReference type="Pfam" id="PF02626">
    <property type="entry name" value="CT_A_B"/>
    <property type="match status" value="1"/>
</dbReference>
<dbReference type="GO" id="GO:0005524">
    <property type="term" value="F:ATP binding"/>
    <property type="evidence" value="ECO:0007669"/>
    <property type="project" value="UniProtKB-KW"/>
</dbReference>
<dbReference type="Gene3D" id="2.40.100.10">
    <property type="entry name" value="Cyclophilin-like"/>
    <property type="match status" value="2"/>
</dbReference>
<evidence type="ECO:0000256" key="2">
    <source>
        <dbReference type="ARBA" id="ARBA00022801"/>
    </source>
</evidence>
<reference evidence="7 8" key="1">
    <citation type="journal article" date="2014" name="Int. J. Syst. Evol. Microbiol.">
        <title>Brachybacterium ginsengisoli sp. nov., isolated from soil of a ginseng field.</title>
        <authorList>
            <person name="Hoang V.A."/>
            <person name="Kim Y.J."/>
            <person name="Nguyen N.L."/>
            <person name="Yang D.C."/>
        </authorList>
    </citation>
    <scope>NUCLEOTIDE SEQUENCE [LARGE SCALE GENOMIC DNA]</scope>
    <source>
        <strain evidence="7 8">DCY80</strain>
    </source>
</reference>
<feature type="region of interest" description="Disordered" evidence="4">
    <location>
        <begin position="275"/>
        <end position="294"/>
    </location>
</feature>
<dbReference type="InterPro" id="IPR052708">
    <property type="entry name" value="PxpC"/>
</dbReference>
<protein>
    <submittedName>
        <fullName evidence="7">Allophanate hydrolase</fullName>
    </submittedName>
</protein>
<keyword evidence="1" id="KW-0547">Nucleotide-binding</keyword>
<evidence type="ECO:0000256" key="4">
    <source>
        <dbReference type="SAM" id="MobiDB-lite"/>
    </source>
</evidence>
<dbReference type="RefSeq" id="WP_096798028.1">
    <property type="nucleotide sequence ID" value="NZ_CP023564.1"/>
</dbReference>
<evidence type="ECO:0000313" key="7">
    <source>
        <dbReference type="EMBL" id="ATG53549.1"/>
    </source>
</evidence>
<dbReference type="SUPFAM" id="SSF160467">
    <property type="entry name" value="PH0987 N-terminal domain-like"/>
    <property type="match status" value="1"/>
</dbReference>
<name>A0A291GTK8_9MICO</name>
<dbReference type="KEGG" id="bgg:CFK41_01215"/>
<dbReference type="GO" id="GO:0016787">
    <property type="term" value="F:hydrolase activity"/>
    <property type="evidence" value="ECO:0007669"/>
    <property type="project" value="UniProtKB-KW"/>
</dbReference>
<keyword evidence="8" id="KW-1185">Reference proteome</keyword>
<dbReference type="InterPro" id="IPR029000">
    <property type="entry name" value="Cyclophilin-like_dom_sf"/>
</dbReference>
<keyword evidence="2 7" id="KW-0378">Hydrolase</keyword>
<feature type="domain" description="Carboxyltransferase" evidence="6">
    <location>
        <begin position="289"/>
        <end position="574"/>
    </location>
</feature>
<evidence type="ECO:0000256" key="3">
    <source>
        <dbReference type="ARBA" id="ARBA00022840"/>
    </source>
</evidence>
<feature type="domain" description="Carboxyltransferase" evidence="5">
    <location>
        <begin position="18"/>
        <end position="223"/>
    </location>
</feature>
<dbReference type="EMBL" id="CP023564">
    <property type="protein sequence ID" value="ATG53549.1"/>
    <property type="molecule type" value="Genomic_DNA"/>
</dbReference>
<organism evidence="7 8">
    <name type="scientific">Brachybacterium ginsengisoli</name>
    <dbReference type="NCBI Taxonomy" id="1331682"/>
    <lineage>
        <taxon>Bacteria</taxon>
        <taxon>Bacillati</taxon>
        <taxon>Actinomycetota</taxon>
        <taxon>Actinomycetes</taxon>
        <taxon>Micrococcales</taxon>
        <taxon>Dermabacteraceae</taxon>
        <taxon>Brachybacterium</taxon>
    </lineage>
</organism>
<dbReference type="AlphaFoldDB" id="A0A291GTK8"/>
<dbReference type="SMART" id="SM00797">
    <property type="entry name" value="AHS2"/>
    <property type="match status" value="1"/>
</dbReference>
<dbReference type="InterPro" id="IPR003833">
    <property type="entry name" value="CT_C_D"/>
</dbReference>
<dbReference type="OrthoDB" id="9768696at2"/>
<accession>A0A291GTK8</accession>
<evidence type="ECO:0000313" key="8">
    <source>
        <dbReference type="Proteomes" id="UP000217889"/>
    </source>
</evidence>
<evidence type="ECO:0000259" key="6">
    <source>
        <dbReference type="SMART" id="SM00797"/>
    </source>
</evidence>
<dbReference type="SMART" id="SM00796">
    <property type="entry name" value="AHS1"/>
    <property type="match status" value="1"/>
</dbReference>
<dbReference type="Pfam" id="PF02682">
    <property type="entry name" value="CT_C_D"/>
    <property type="match status" value="1"/>
</dbReference>
<dbReference type="Proteomes" id="UP000217889">
    <property type="component" value="Chromosome"/>
</dbReference>
<keyword evidence="3" id="KW-0067">ATP-binding</keyword>
<feature type="region of interest" description="Disordered" evidence="4">
    <location>
        <begin position="247"/>
        <end position="270"/>
    </location>
</feature>
<dbReference type="Gene3D" id="3.30.1360.40">
    <property type="match status" value="1"/>
</dbReference>
<dbReference type="PANTHER" id="PTHR43309">
    <property type="entry name" value="5-OXOPROLINASE SUBUNIT C"/>
    <property type="match status" value="1"/>
</dbReference>
<evidence type="ECO:0000259" key="5">
    <source>
        <dbReference type="SMART" id="SM00796"/>
    </source>
</evidence>
<dbReference type="InterPro" id="IPR003778">
    <property type="entry name" value="CT_A_B"/>
</dbReference>
<dbReference type="PANTHER" id="PTHR43309:SF3">
    <property type="entry name" value="5-OXOPROLINASE SUBUNIT C"/>
    <property type="match status" value="1"/>
</dbReference>
<sequence length="574" mass="58139">MSEAPGRPARPARLDPPSAVHRAGESALLAQYPGTAEVLAAAAAVRELDPAHLIDLVPAERTLLLVGSAARDLPDFAALLRDLPASAGQAGAGDEVSIDVVYDGEDLAEVAELLGMSTGALISAHSGTLWTAAFGGFAPGFAYLLPEPAPGADGGADAGAAPVGTPWEVPRRAEPRTTVPAGAVGLASRYCGIYPRPSPGGWQLIGRSDAALFDADREPPALLTPGTRVRFTPQRASARIPVPAVGRRVRRRPAEPENSSPTTARPALEILSPGPLALLEDGGRPGRAASGVSRSGAFDQGAMLRADLAVGNPSGAAVLEALAGGLQLRALAPIVLAVSGARAPIALHRADEEGADRDLDPQASHELPLALDPGDLLEVGPVTDGLRLVLAVRGGLLGTSGTLPVLGSRSRDTLSALGPAALTAGDLLVVGPTTGLDAVPVPIPAREPPPAGDSSTATDPLEIPLHAGPRDALLGAPALDQLLATPWRVRPDSNRVGVRLDGEPLTVPSGSATLPSEPMVPGAIQVPPSGLPVVFGPDHPTTGGYPVIAVVTRTGLDRLAQAGAGTGLRFVLVP</sequence>
<proteinExistence type="predicted"/>
<dbReference type="SUPFAM" id="SSF50891">
    <property type="entry name" value="Cyclophilin-like"/>
    <property type="match status" value="2"/>
</dbReference>
<evidence type="ECO:0000256" key="1">
    <source>
        <dbReference type="ARBA" id="ARBA00022741"/>
    </source>
</evidence>
<gene>
    <name evidence="7" type="ORF">CFK41_01215</name>
</gene>
<feature type="region of interest" description="Disordered" evidence="4">
    <location>
        <begin position="1"/>
        <end position="20"/>
    </location>
</feature>